<dbReference type="STRING" id="653667.S9XC54"/>
<dbReference type="InterPro" id="IPR026951">
    <property type="entry name" value="PPIL2_U-box_dom"/>
</dbReference>
<dbReference type="GO" id="GO:0000209">
    <property type="term" value="P:protein polyubiquitination"/>
    <property type="evidence" value="ECO:0007669"/>
    <property type="project" value="TreeGrafter"/>
</dbReference>
<dbReference type="SUPFAM" id="SSF50891">
    <property type="entry name" value="Cyclophilin-like"/>
    <property type="match status" value="1"/>
</dbReference>
<dbReference type="GO" id="GO:0071013">
    <property type="term" value="C:catalytic step 2 spliceosome"/>
    <property type="evidence" value="ECO:0007669"/>
    <property type="project" value="TreeGrafter"/>
</dbReference>
<evidence type="ECO:0000256" key="7">
    <source>
        <dbReference type="ARBA" id="ARBA00022786"/>
    </source>
</evidence>
<dbReference type="PANTHER" id="PTHR45625:SF1">
    <property type="entry name" value="RING-TYPE E3 UBIQUITIN-PROTEIN LIGASE PPIL2"/>
    <property type="match status" value="1"/>
</dbReference>
<dbReference type="OMA" id="NFIKHCA"/>
<evidence type="ECO:0000259" key="12">
    <source>
        <dbReference type="PROSITE" id="PS50072"/>
    </source>
</evidence>
<gene>
    <name evidence="14" type="ORF">SPOG_02554</name>
</gene>
<feature type="domain" description="U-box" evidence="13">
    <location>
        <begin position="38"/>
        <end position="115"/>
    </location>
</feature>
<evidence type="ECO:0000256" key="8">
    <source>
        <dbReference type="ARBA" id="ARBA00023110"/>
    </source>
</evidence>
<proteinExistence type="inferred from homology"/>
<dbReference type="InterPro" id="IPR002130">
    <property type="entry name" value="Cyclophilin-type_PPIase_dom"/>
</dbReference>
<keyword evidence="15" id="KW-1185">Reference proteome</keyword>
<evidence type="ECO:0000256" key="11">
    <source>
        <dbReference type="SAM" id="MobiDB-lite"/>
    </source>
</evidence>
<dbReference type="GO" id="GO:0006457">
    <property type="term" value="P:protein folding"/>
    <property type="evidence" value="ECO:0007669"/>
    <property type="project" value="InterPro"/>
</dbReference>
<comment type="similarity">
    <text evidence="5">Belongs to the cyclophilin-type PPIase family. PPIL2 subfamily.</text>
</comment>
<evidence type="ECO:0000256" key="9">
    <source>
        <dbReference type="ARBA" id="ARBA00023235"/>
    </source>
</evidence>
<dbReference type="CDD" id="cd01923">
    <property type="entry name" value="cyclophilin_RING"/>
    <property type="match status" value="1"/>
</dbReference>
<keyword evidence="10" id="KW-0539">Nucleus</keyword>
<dbReference type="Pfam" id="PF00160">
    <property type="entry name" value="Pro_isomerase"/>
    <property type="match status" value="1"/>
</dbReference>
<evidence type="ECO:0000256" key="4">
    <source>
        <dbReference type="ARBA" id="ARBA00004123"/>
    </source>
</evidence>
<reference evidence="14 15" key="1">
    <citation type="journal article" date="2011" name="Science">
        <title>Comparative functional genomics of the fission yeasts.</title>
        <authorList>
            <person name="Rhind N."/>
            <person name="Chen Z."/>
            <person name="Yassour M."/>
            <person name="Thompson D.A."/>
            <person name="Haas B.J."/>
            <person name="Habib N."/>
            <person name="Wapinski I."/>
            <person name="Roy S."/>
            <person name="Lin M.F."/>
            <person name="Heiman D.I."/>
            <person name="Young S.K."/>
            <person name="Furuya K."/>
            <person name="Guo Y."/>
            <person name="Pidoux A."/>
            <person name="Chen H.M."/>
            <person name="Robbertse B."/>
            <person name="Goldberg J.M."/>
            <person name="Aoki K."/>
            <person name="Bayne E.H."/>
            <person name="Berlin A.M."/>
            <person name="Desjardins C.A."/>
            <person name="Dobbs E."/>
            <person name="Dukaj L."/>
            <person name="Fan L."/>
            <person name="FitzGerald M.G."/>
            <person name="French C."/>
            <person name="Gujja S."/>
            <person name="Hansen K."/>
            <person name="Keifenheim D."/>
            <person name="Levin J.Z."/>
            <person name="Mosher R.A."/>
            <person name="Mueller C.A."/>
            <person name="Pfiffner J."/>
            <person name="Priest M."/>
            <person name="Russ C."/>
            <person name="Smialowska A."/>
            <person name="Swoboda P."/>
            <person name="Sykes S.M."/>
            <person name="Vaughn M."/>
            <person name="Vengrova S."/>
            <person name="Yoder R."/>
            <person name="Zeng Q."/>
            <person name="Allshire R."/>
            <person name="Baulcombe D."/>
            <person name="Birren B.W."/>
            <person name="Brown W."/>
            <person name="Ekwall K."/>
            <person name="Kellis M."/>
            <person name="Leatherwood J."/>
            <person name="Levin H."/>
            <person name="Margalit H."/>
            <person name="Martienssen R."/>
            <person name="Nieduszynski C.A."/>
            <person name="Spatafora J.W."/>
            <person name="Friedman N."/>
            <person name="Dalgaard J.Z."/>
            <person name="Baumann P."/>
            <person name="Niki H."/>
            <person name="Regev A."/>
            <person name="Nusbaum C."/>
        </authorList>
    </citation>
    <scope>NUCLEOTIDE SEQUENCE [LARGE SCALE GENOMIC DNA]</scope>
    <source>
        <strain evidence="15">OY26 / ATCC MYA-4695 / CBS 11777 / NBRC 106824 / NRRL Y48691</strain>
    </source>
</reference>
<dbReference type="Proteomes" id="UP000015464">
    <property type="component" value="Unassembled WGS sequence"/>
</dbReference>
<dbReference type="InterPro" id="IPR003613">
    <property type="entry name" value="Ubox_domain"/>
</dbReference>
<dbReference type="Gene3D" id="2.40.100.10">
    <property type="entry name" value="Cyclophilin-like"/>
    <property type="match status" value="1"/>
</dbReference>
<comment type="subcellular location">
    <subcellularLocation>
        <location evidence="4">Nucleus</location>
    </subcellularLocation>
</comment>
<dbReference type="GO" id="GO:0003755">
    <property type="term" value="F:peptidyl-prolyl cis-trans isomerase activity"/>
    <property type="evidence" value="ECO:0007669"/>
    <property type="project" value="UniProtKB-KW"/>
</dbReference>
<keyword evidence="7" id="KW-0833">Ubl conjugation pathway</keyword>
<comment type="function">
    <text evidence="3">May catalyze the cis-trans isomerization of proline imidic peptide bonds in oligopeptides thereby assisting the folding of proteins. May also function as a chaperone, playing a role in intracellular transport of proteins. May also have a protein ubiquitin ligase activity acting as an E3 ubiquitin protein ligase or as a ubiquitin-ubiquitin ligase promoting elongation of ubiquitin chains on proteins.</text>
</comment>
<comment type="catalytic activity">
    <reaction evidence="1">
        <text>S-ubiquitinyl-[E2 ubiquitin-conjugating enzyme]-L-cysteine + [acceptor protein]-L-lysine = [E2 ubiquitin-conjugating enzyme]-L-cysteine + N(6)-ubiquitinyl-[acceptor protein]-L-lysine.</text>
        <dbReference type="EC" id="2.3.2.27"/>
    </reaction>
</comment>
<accession>S9XC54</accession>
<dbReference type="PRINTS" id="PR00153">
    <property type="entry name" value="CSAPPISMRASE"/>
</dbReference>
<evidence type="ECO:0000313" key="15">
    <source>
        <dbReference type="Proteomes" id="UP000015464"/>
    </source>
</evidence>
<keyword evidence="9 14" id="KW-0413">Isomerase</keyword>
<dbReference type="InterPro" id="IPR029000">
    <property type="entry name" value="Cyclophilin-like_dom_sf"/>
</dbReference>
<dbReference type="FunFam" id="3.30.40.10:FF:000079">
    <property type="entry name" value="Peptidyl-prolyl cis-trans isomerase 2"/>
    <property type="match status" value="1"/>
</dbReference>
<dbReference type="EMBL" id="KE546991">
    <property type="protein sequence ID" value="EPY51381.1"/>
    <property type="molecule type" value="Genomic_DNA"/>
</dbReference>
<feature type="region of interest" description="Disordered" evidence="11">
    <location>
        <begin position="470"/>
        <end position="519"/>
    </location>
</feature>
<dbReference type="InterPro" id="IPR044666">
    <property type="entry name" value="Cyclophilin_A-like"/>
</dbReference>
<feature type="region of interest" description="Disordered" evidence="11">
    <location>
        <begin position="190"/>
        <end position="221"/>
    </location>
</feature>
<sequence length="519" mass="58405">MGKNTDKLYVTQTEHSGVHGWHGGMSGITGQQPKGTFRQLPFNYCSISLQPFTHPCCLVDSTNQAIIFDFKFIVPWLRKHKTNPVNGEKATLSDLVKLNFSKNAAGEYCDPVTLKGFTQFSHIVAIKTTGNCFSWDTLEGLNIKAKNWNDLVDEKPFTRSDIITIQDPHNVEKRDFSALQTQKEISREEKIQKARLAVEKSRKETISPSSKSTSSVQPSRIETAPSGLPVYRAAHTTGLASASLTSTSFSPVTKNERAIIPQEDYMLKHVRIKHKGYARMITNFGEINLELHTDYAPRAVYNFIQLSKKGYYRDTIFHRSIPRFMIQGGDPTGTGKGGESCWGKPFQDEFGNPLHHDQRGILSMANRGKNTNGSQFFLLFNPAKHLDNKHTVFGHIVGGMAVLDALEKIPTNDYDHPKVPIRLEDIVVFVDPFEEWEKEEQEKLKKERELLEPSKSEADYISWSGRNLMHSSSNASTTSPVGKYLSNDTKRSSNGASLDVFPQPKKKKTRTGFGNFDAW</sequence>
<protein>
    <submittedName>
        <fullName evidence="14">Cyclophilin family peptidyl-prolyl cis-trans isomerase Cyp8</fullName>
    </submittedName>
</protein>
<organism evidence="14 15">
    <name type="scientific">Schizosaccharomyces cryophilus (strain OY26 / ATCC MYA-4695 / CBS 11777 / NBRC 106824 / NRRL Y48691)</name>
    <name type="common">Fission yeast</name>
    <dbReference type="NCBI Taxonomy" id="653667"/>
    <lineage>
        <taxon>Eukaryota</taxon>
        <taxon>Fungi</taxon>
        <taxon>Dikarya</taxon>
        <taxon>Ascomycota</taxon>
        <taxon>Taphrinomycotina</taxon>
        <taxon>Schizosaccharomycetes</taxon>
        <taxon>Schizosaccharomycetales</taxon>
        <taxon>Schizosaccharomycetaceae</taxon>
        <taxon>Schizosaccharomyces</taxon>
    </lineage>
</organism>
<feature type="domain" description="PPIase cyclophilin-type" evidence="12">
    <location>
        <begin position="285"/>
        <end position="428"/>
    </location>
</feature>
<dbReference type="PROSITE" id="PS50072">
    <property type="entry name" value="CSA_PPIASE_2"/>
    <property type="match status" value="1"/>
</dbReference>
<dbReference type="RefSeq" id="XP_013023950.1">
    <property type="nucleotide sequence ID" value="XM_013168496.1"/>
</dbReference>
<feature type="compositionally biased region" description="Low complexity" evidence="11">
    <location>
        <begin position="207"/>
        <end position="219"/>
    </location>
</feature>
<dbReference type="FunFam" id="2.40.100.10:FF:000014">
    <property type="entry name" value="Peptidyl-prolyl cis-trans isomerase cyp65"/>
    <property type="match status" value="1"/>
</dbReference>
<feature type="compositionally biased region" description="Polar residues" evidence="11">
    <location>
        <begin position="470"/>
        <end position="480"/>
    </location>
</feature>
<evidence type="ECO:0000313" key="14">
    <source>
        <dbReference type="EMBL" id="EPY51381.1"/>
    </source>
</evidence>
<evidence type="ECO:0000259" key="13">
    <source>
        <dbReference type="PROSITE" id="PS51698"/>
    </source>
</evidence>
<dbReference type="OrthoDB" id="407558at2759"/>
<dbReference type="PANTHER" id="PTHR45625">
    <property type="entry name" value="PEPTIDYL-PROLYL CIS-TRANS ISOMERASE-RELATED"/>
    <property type="match status" value="1"/>
</dbReference>
<keyword evidence="8" id="KW-0697">Rotamase</keyword>
<dbReference type="HOGENOM" id="CLU_012062_7_0_1"/>
<evidence type="ECO:0000256" key="5">
    <source>
        <dbReference type="ARBA" id="ARBA00007930"/>
    </source>
</evidence>
<dbReference type="PROSITE" id="PS00170">
    <property type="entry name" value="CSA_PPIASE_1"/>
    <property type="match status" value="1"/>
</dbReference>
<evidence type="ECO:0000256" key="1">
    <source>
        <dbReference type="ARBA" id="ARBA00000900"/>
    </source>
</evidence>
<dbReference type="AlphaFoldDB" id="S9XC54"/>
<comment type="catalytic activity">
    <reaction evidence="2">
        <text>[protein]-peptidylproline (omega=180) = [protein]-peptidylproline (omega=0)</text>
        <dbReference type="Rhea" id="RHEA:16237"/>
        <dbReference type="Rhea" id="RHEA-COMP:10747"/>
        <dbReference type="Rhea" id="RHEA-COMP:10748"/>
        <dbReference type="ChEBI" id="CHEBI:83833"/>
        <dbReference type="ChEBI" id="CHEBI:83834"/>
        <dbReference type="EC" id="5.2.1.8"/>
    </reaction>
</comment>
<dbReference type="SUPFAM" id="SSF57850">
    <property type="entry name" value="RING/U-box"/>
    <property type="match status" value="1"/>
</dbReference>
<dbReference type="GeneID" id="25036877"/>
<dbReference type="InterPro" id="IPR020892">
    <property type="entry name" value="Cyclophilin-type_PPIase_CS"/>
</dbReference>
<dbReference type="GO" id="GO:0061630">
    <property type="term" value="F:ubiquitin protein ligase activity"/>
    <property type="evidence" value="ECO:0007669"/>
    <property type="project" value="UniProtKB-EC"/>
</dbReference>
<dbReference type="SMART" id="SM00504">
    <property type="entry name" value="Ubox"/>
    <property type="match status" value="1"/>
</dbReference>
<dbReference type="eggNOG" id="KOG0883">
    <property type="taxonomic scope" value="Eukaryota"/>
</dbReference>
<evidence type="ECO:0000256" key="2">
    <source>
        <dbReference type="ARBA" id="ARBA00000971"/>
    </source>
</evidence>
<keyword evidence="6" id="KW-0808">Transferase</keyword>
<name>S9XC54_SCHCR</name>
<dbReference type="PROSITE" id="PS51698">
    <property type="entry name" value="U_BOX"/>
    <property type="match status" value="1"/>
</dbReference>
<dbReference type="Gene3D" id="3.30.40.10">
    <property type="entry name" value="Zinc/RING finger domain, C3HC4 (zinc finger)"/>
    <property type="match status" value="1"/>
</dbReference>
<feature type="compositionally biased region" description="Basic and acidic residues" evidence="11">
    <location>
        <begin position="190"/>
        <end position="205"/>
    </location>
</feature>
<evidence type="ECO:0000256" key="3">
    <source>
        <dbReference type="ARBA" id="ARBA00003697"/>
    </source>
</evidence>
<evidence type="ECO:0000256" key="6">
    <source>
        <dbReference type="ARBA" id="ARBA00022679"/>
    </source>
</evidence>
<evidence type="ECO:0000256" key="10">
    <source>
        <dbReference type="ARBA" id="ARBA00023242"/>
    </source>
</evidence>
<dbReference type="InterPro" id="IPR013083">
    <property type="entry name" value="Znf_RING/FYVE/PHD"/>
</dbReference>
<dbReference type="CDD" id="cd16663">
    <property type="entry name" value="RING-Ubox_PPIL2"/>
    <property type="match status" value="1"/>
</dbReference>